<evidence type="ECO:0000256" key="7">
    <source>
        <dbReference type="SAM" id="SignalP"/>
    </source>
</evidence>
<dbReference type="Proteomes" id="UP001479606">
    <property type="component" value="Unassembled WGS sequence"/>
</dbReference>
<evidence type="ECO:0000256" key="2">
    <source>
        <dbReference type="ARBA" id="ARBA00022670"/>
    </source>
</evidence>
<protein>
    <submittedName>
        <fullName evidence="9">M48 family metallopeptidase</fullName>
    </submittedName>
</protein>
<dbReference type="PANTHER" id="PTHR22726">
    <property type="entry name" value="METALLOENDOPEPTIDASE OMA1"/>
    <property type="match status" value="1"/>
</dbReference>
<feature type="domain" description="Peptidase M48" evidence="8">
    <location>
        <begin position="106"/>
        <end position="325"/>
    </location>
</feature>
<evidence type="ECO:0000259" key="8">
    <source>
        <dbReference type="Pfam" id="PF01435"/>
    </source>
</evidence>
<dbReference type="InterPro" id="IPR051156">
    <property type="entry name" value="Mito/Outer_Membr_Metalloprot"/>
</dbReference>
<keyword evidence="7" id="KW-0732">Signal</keyword>
<keyword evidence="3" id="KW-0479">Metal-binding</keyword>
<evidence type="ECO:0000256" key="3">
    <source>
        <dbReference type="ARBA" id="ARBA00022723"/>
    </source>
</evidence>
<keyword evidence="2" id="KW-0645">Protease</keyword>
<dbReference type="InterPro" id="IPR001915">
    <property type="entry name" value="Peptidase_M48"/>
</dbReference>
<evidence type="ECO:0000256" key="4">
    <source>
        <dbReference type="ARBA" id="ARBA00022801"/>
    </source>
</evidence>
<keyword evidence="4" id="KW-0378">Hydrolase</keyword>
<dbReference type="EMBL" id="JBCEVZ010000036">
    <property type="protein sequence ID" value="MEL5995422.1"/>
    <property type="molecule type" value="Genomic_DNA"/>
</dbReference>
<feature type="chain" id="PRO_5045688222" evidence="7">
    <location>
        <begin position="33"/>
        <end position="507"/>
    </location>
</feature>
<keyword evidence="10" id="KW-1185">Reference proteome</keyword>
<dbReference type="Pfam" id="PF01435">
    <property type="entry name" value="Peptidase_M48"/>
    <property type="match status" value="1"/>
</dbReference>
<sequence>MLRSTPNPRISTALRLLCLLFLTVLGPYRAAAQDAAYRPYYSPDTTRLYQLAVAQRNAVKAHFVLPKTGNGEFRDHYRKVVQETSDDVFNSIRYSALLDPVVEPFVQRVFAQILKANPQLPATARLVLTRNPEPNAHAVGNGTVMLNIGLLPRLENESQLAFILCHELAHVACRHMENGMQERLMALHSKELKREFRRIVNAEYNISSQVKALALGFSLNANYHHRRFETQADSLGYALLARTSYEAPQAYRVLQLLDTIDEPENPAPVALPTYFSCADFPKKFGTALAKPASIFTVQKEVTALETTDTLKSHPDCAKRMRYVQALTKGQIAEGPQPASLPDFARIRAASRLEVIQSWFDYDCYDHALFEALQLLPQQPQNGYLHAVVQLSLFELRQHLQDHTYFAVVSNLSAHNPATFNALVSTLHDLRYDDFKGLSACFAQATGPEDAADEYALAARYAASALAADAAAPATAALKTQFQQQYAAGRFAKLLFPAPLPKATGKHR</sequence>
<evidence type="ECO:0000256" key="1">
    <source>
        <dbReference type="ARBA" id="ARBA00001947"/>
    </source>
</evidence>
<evidence type="ECO:0000313" key="10">
    <source>
        <dbReference type="Proteomes" id="UP001479606"/>
    </source>
</evidence>
<dbReference type="CDD" id="cd07324">
    <property type="entry name" value="M48C_Oma1-like"/>
    <property type="match status" value="1"/>
</dbReference>
<proteinExistence type="predicted"/>
<evidence type="ECO:0000313" key="9">
    <source>
        <dbReference type="EMBL" id="MEL5995422.1"/>
    </source>
</evidence>
<gene>
    <name evidence="9" type="ORF">AAFH49_14485</name>
</gene>
<organism evidence="9 10">
    <name type="scientific">Hymenobacter segetis</name>
    <dbReference type="NCBI Taxonomy" id="2025509"/>
    <lineage>
        <taxon>Bacteria</taxon>
        <taxon>Pseudomonadati</taxon>
        <taxon>Bacteroidota</taxon>
        <taxon>Cytophagia</taxon>
        <taxon>Cytophagales</taxon>
        <taxon>Hymenobacteraceae</taxon>
        <taxon>Hymenobacter</taxon>
    </lineage>
</organism>
<evidence type="ECO:0000256" key="5">
    <source>
        <dbReference type="ARBA" id="ARBA00022833"/>
    </source>
</evidence>
<keyword evidence="5" id="KW-0862">Zinc</keyword>
<dbReference type="RefSeq" id="WP_342299230.1">
    <property type="nucleotide sequence ID" value="NZ_JBCEVZ010000036.1"/>
</dbReference>
<comment type="caution">
    <text evidence="9">The sequence shown here is derived from an EMBL/GenBank/DDBJ whole genome shotgun (WGS) entry which is preliminary data.</text>
</comment>
<reference evidence="9 10" key="1">
    <citation type="journal article" date="2018" name="Arch. Microbiol.">
        <title>Hymenobacter segetis sp. nov., isolated from soil.</title>
        <authorList>
            <person name="Ten L.N."/>
            <person name="Lim S.J."/>
            <person name="Kim B.O."/>
            <person name="Kang I.K."/>
            <person name="Jung H.Y."/>
        </authorList>
    </citation>
    <scope>NUCLEOTIDE SEQUENCE [LARGE SCALE GENOMIC DNA]</scope>
    <source>
        <strain evidence="9 10">S7-3-11</strain>
    </source>
</reference>
<dbReference type="Gene3D" id="3.30.2010.10">
    <property type="entry name" value="Metalloproteases ('zincins'), catalytic domain"/>
    <property type="match status" value="1"/>
</dbReference>
<name>A0ABU9LZ58_9BACT</name>
<evidence type="ECO:0000256" key="6">
    <source>
        <dbReference type="ARBA" id="ARBA00023049"/>
    </source>
</evidence>
<keyword evidence="6" id="KW-0482">Metalloprotease</keyword>
<feature type="signal peptide" evidence="7">
    <location>
        <begin position="1"/>
        <end position="32"/>
    </location>
</feature>
<accession>A0ABU9LZ58</accession>
<dbReference type="PANTHER" id="PTHR22726:SF1">
    <property type="entry name" value="METALLOENDOPEPTIDASE OMA1, MITOCHONDRIAL"/>
    <property type="match status" value="1"/>
</dbReference>
<comment type="cofactor">
    <cofactor evidence="1">
        <name>Zn(2+)</name>
        <dbReference type="ChEBI" id="CHEBI:29105"/>
    </cofactor>
</comment>